<proteinExistence type="predicted"/>
<gene>
    <name evidence="1" type="ORF">D1639_08690</name>
</gene>
<dbReference type="AlphaFoldDB" id="A0A7C9JE81"/>
<dbReference type="Pfam" id="PF12686">
    <property type="entry name" value="DUF3800"/>
    <property type="match status" value="1"/>
</dbReference>
<dbReference type="EMBL" id="QWKH01000074">
    <property type="protein sequence ID" value="NBI35101.1"/>
    <property type="molecule type" value="Genomic_DNA"/>
</dbReference>
<evidence type="ECO:0000313" key="1">
    <source>
        <dbReference type="EMBL" id="NBI35101.1"/>
    </source>
</evidence>
<dbReference type="InterPro" id="IPR024524">
    <property type="entry name" value="DUF3800"/>
</dbReference>
<protein>
    <submittedName>
        <fullName evidence="1">ABC transporter</fullName>
    </submittedName>
</protein>
<accession>A0A7C9JE81</accession>
<comment type="caution">
    <text evidence="1">The sequence shown here is derived from an EMBL/GenBank/DDBJ whole genome shotgun (WGS) entry which is preliminary data.</text>
</comment>
<organism evidence="1">
    <name type="scientific">Muribaculaceae bacterium Z82</name>
    <dbReference type="NCBI Taxonomy" id="2304548"/>
    <lineage>
        <taxon>Bacteria</taxon>
        <taxon>Pseudomonadati</taxon>
        <taxon>Bacteroidota</taxon>
        <taxon>Bacteroidia</taxon>
        <taxon>Bacteroidales</taxon>
        <taxon>Muribaculaceae</taxon>
    </lineage>
</organism>
<reference evidence="1" key="1">
    <citation type="submission" date="2018-08" db="EMBL/GenBank/DDBJ databases">
        <title>Murine metabolic-syndrome-specific gut microbial biobank.</title>
        <authorList>
            <person name="Liu C."/>
        </authorList>
    </citation>
    <scope>NUCLEOTIDE SEQUENCE [LARGE SCALE GENOMIC DNA]</scope>
    <source>
        <strain evidence="1">Z82</strain>
    </source>
</reference>
<name>A0A7C9JE81_9BACT</name>
<sequence length="226" mass="25853">MRELTLSIFADESGGQNGTSKYYLLTLVLHDQSFQIGSLIEAYRNSLASKGLPDIPLHASPLIYGKGDYDHLDLATRKRLLASFFVLTRRLPVRYKTLAYKRAEVSSLEQLIARIRRDLVVFISDNLDYFQSFDTIKIYYGNGQHAVTEALHAAIEFMLSKNAVVYKDAHPQDYMLSQVADFLCTIELTAIKHENHDETNTDLKVFGNVTEFKKGYLRHLRKKQLS</sequence>